<proteinExistence type="predicted"/>
<dbReference type="EMBL" id="QFQB01000006">
    <property type="protein sequence ID" value="PZQ48230.1"/>
    <property type="molecule type" value="Genomic_DNA"/>
</dbReference>
<keyword evidence="2" id="KW-0663">Pyridoxal phosphate</keyword>
<evidence type="ECO:0000313" key="4">
    <source>
        <dbReference type="EMBL" id="PZQ48230.1"/>
    </source>
</evidence>
<dbReference type="GO" id="GO:0008836">
    <property type="term" value="F:diaminopimelate decarboxylase activity"/>
    <property type="evidence" value="ECO:0007669"/>
    <property type="project" value="TreeGrafter"/>
</dbReference>
<feature type="domain" description="Orn/DAP/Arg decarboxylase 2 N-terminal" evidence="3">
    <location>
        <begin position="74"/>
        <end position="279"/>
    </location>
</feature>
<dbReference type="PANTHER" id="PTHR43727:SF2">
    <property type="entry name" value="GROUP IV DECARBOXYLASE"/>
    <property type="match status" value="1"/>
</dbReference>
<comment type="cofactor">
    <cofactor evidence="1">
        <name>pyridoxal 5'-phosphate</name>
        <dbReference type="ChEBI" id="CHEBI:597326"/>
    </cofactor>
</comment>
<protein>
    <submittedName>
        <fullName evidence="4">Pyridoxal-dependent decarboxylase</fullName>
    </submittedName>
</protein>
<dbReference type="Proteomes" id="UP000249417">
    <property type="component" value="Unassembled WGS sequence"/>
</dbReference>
<dbReference type="Pfam" id="PF02784">
    <property type="entry name" value="Orn_Arg_deC_N"/>
    <property type="match status" value="1"/>
</dbReference>
<reference evidence="4 5" key="1">
    <citation type="submission" date="2017-08" db="EMBL/GenBank/DDBJ databases">
        <title>Infants hospitalized years apart are colonized by the same room-sourced microbial strains.</title>
        <authorList>
            <person name="Brooks B."/>
            <person name="Olm M.R."/>
            <person name="Firek B.A."/>
            <person name="Baker R."/>
            <person name="Thomas B.C."/>
            <person name="Morowitz M.J."/>
            <person name="Banfield J.F."/>
        </authorList>
    </citation>
    <scope>NUCLEOTIDE SEQUENCE [LARGE SCALE GENOMIC DNA]</scope>
    <source>
        <strain evidence="4">S2_005_002_R2_29</strain>
    </source>
</reference>
<dbReference type="InterPro" id="IPR009006">
    <property type="entry name" value="Ala_racemase/Decarboxylase_C"/>
</dbReference>
<comment type="caution">
    <text evidence="4">The sequence shown here is derived from an EMBL/GenBank/DDBJ whole genome shotgun (WGS) entry which is preliminary data.</text>
</comment>
<evidence type="ECO:0000256" key="2">
    <source>
        <dbReference type="ARBA" id="ARBA00022898"/>
    </source>
</evidence>
<gene>
    <name evidence="4" type="ORF">DI551_01710</name>
</gene>
<dbReference type="SUPFAM" id="SSF50621">
    <property type="entry name" value="Alanine racemase C-terminal domain-like"/>
    <property type="match status" value="1"/>
</dbReference>
<accession>A0A2W5QA01</accession>
<dbReference type="AlphaFoldDB" id="A0A2W5QA01"/>
<dbReference type="Gene3D" id="3.20.20.10">
    <property type="entry name" value="Alanine racemase"/>
    <property type="match status" value="1"/>
</dbReference>
<name>A0A2W5QA01_9BACT</name>
<evidence type="ECO:0000256" key="1">
    <source>
        <dbReference type="ARBA" id="ARBA00001933"/>
    </source>
</evidence>
<dbReference type="InterPro" id="IPR022644">
    <property type="entry name" value="De-COase2_N"/>
</dbReference>
<organism evidence="4 5">
    <name type="scientific">Micavibrio aeruginosavorus</name>
    <dbReference type="NCBI Taxonomy" id="349221"/>
    <lineage>
        <taxon>Bacteria</taxon>
        <taxon>Pseudomonadati</taxon>
        <taxon>Bdellovibrionota</taxon>
        <taxon>Bdellovibrionia</taxon>
        <taxon>Bdellovibrionales</taxon>
        <taxon>Pseudobdellovibrionaceae</taxon>
        <taxon>Micavibrio</taxon>
    </lineage>
</organism>
<evidence type="ECO:0000313" key="5">
    <source>
        <dbReference type="Proteomes" id="UP000249417"/>
    </source>
</evidence>
<dbReference type="InterPro" id="IPR029066">
    <property type="entry name" value="PLP-binding_barrel"/>
</dbReference>
<dbReference type="Gene3D" id="2.40.37.10">
    <property type="entry name" value="Lyase, Ornithine Decarboxylase, Chain A, domain 1"/>
    <property type="match status" value="1"/>
</dbReference>
<sequence length="495" mass="55389">MMSQTASMHEREEWTAAQPRLRPRIHPLIRECLSNKKFVFDLVDRYGSPLNLVFPQNLEPNIAGFESVYKKHRLRGRIYYVTKPCKSIALLRHAKTHDVGVDVSSVNSLKTALENGWSADRVVANGPKNTDYLSLCIKNGILINADSFDELQQIVGLHAQYPDHPVNLGVRLCGFHSAHASFTAHDATFGIHIKHLDRIIEFLLVHKNILAFKGFSFHIATNLEEMRLVAVGNVLAATLKSIKAGLHPRAVNIGGGYPIMYADDCAEWNEYTTALKKSVLGEIPPQTWNATGLGYRNENGVLAGGPMFLDHAPFRAKSEMLDYLLSSPLPDFGGQRFADILRDSLLELHIEPGKAMFDQCGITLGKVAFTKESALGETLVGLDMNRSNIQSVDQKQLTEPVVLYRDETRNTAHTDGVYYMGNLCLAYDMIQYNKTYPAKLPKRDDVVVFSNTAAYLMDFVESESLMQPVARKIAVTKKMNQWSAAEDQNYQETTP</sequence>
<dbReference type="PANTHER" id="PTHR43727">
    <property type="entry name" value="DIAMINOPIMELATE DECARBOXYLASE"/>
    <property type="match status" value="1"/>
</dbReference>
<dbReference type="SUPFAM" id="SSF51419">
    <property type="entry name" value="PLP-binding barrel"/>
    <property type="match status" value="1"/>
</dbReference>
<evidence type="ECO:0000259" key="3">
    <source>
        <dbReference type="Pfam" id="PF02784"/>
    </source>
</evidence>
<dbReference type="GO" id="GO:0009089">
    <property type="term" value="P:lysine biosynthetic process via diaminopimelate"/>
    <property type="evidence" value="ECO:0007669"/>
    <property type="project" value="TreeGrafter"/>
</dbReference>